<accession>A0ABS4SSY1</accession>
<dbReference type="InterPro" id="IPR009915">
    <property type="entry name" value="NnrU_dom"/>
</dbReference>
<reference evidence="7 8" key="1">
    <citation type="submission" date="2021-03" db="EMBL/GenBank/DDBJ databases">
        <title>Genomic Encyclopedia of Type Strains, Phase III (KMG-III): the genomes of soil and plant-associated and newly described type strains.</title>
        <authorList>
            <person name="Whitman W."/>
        </authorList>
    </citation>
    <scope>NUCLEOTIDE SEQUENCE [LARGE SCALE GENOMIC DNA]</scope>
    <source>
        <strain evidence="7 8">IMMIB AFH-6</strain>
    </source>
</reference>
<evidence type="ECO:0000256" key="1">
    <source>
        <dbReference type="ARBA" id="ARBA00004141"/>
    </source>
</evidence>
<proteinExistence type="predicted"/>
<comment type="subcellular location">
    <subcellularLocation>
        <location evidence="1">Membrane</location>
        <topology evidence="1">Multi-pass membrane protein</topology>
    </subcellularLocation>
</comment>
<keyword evidence="2 5" id="KW-0812">Transmembrane</keyword>
<feature type="transmembrane region" description="Helical" evidence="5">
    <location>
        <begin position="110"/>
        <end position="129"/>
    </location>
</feature>
<keyword evidence="8" id="KW-1185">Reference proteome</keyword>
<name>A0ABS4SSY1_9PROT</name>
<keyword evidence="4 5" id="KW-0472">Membrane</keyword>
<comment type="caution">
    <text evidence="7">The sequence shown here is derived from an EMBL/GenBank/DDBJ whole genome shotgun (WGS) entry which is preliminary data.</text>
</comment>
<evidence type="ECO:0000256" key="4">
    <source>
        <dbReference type="ARBA" id="ARBA00023136"/>
    </source>
</evidence>
<evidence type="ECO:0000256" key="3">
    <source>
        <dbReference type="ARBA" id="ARBA00022989"/>
    </source>
</evidence>
<evidence type="ECO:0000313" key="8">
    <source>
        <dbReference type="Proteomes" id="UP000781958"/>
    </source>
</evidence>
<feature type="transmembrane region" description="Helical" evidence="5">
    <location>
        <begin position="6"/>
        <end position="24"/>
    </location>
</feature>
<dbReference type="Pfam" id="PF07298">
    <property type="entry name" value="NnrU"/>
    <property type="match status" value="1"/>
</dbReference>
<evidence type="ECO:0000256" key="5">
    <source>
        <dbReference type="SAM" id="Phobius"/>
    </source>
</evidence>
<sequence>MTADLSLAALVLFASHALPSWPGVRPALIARMGRGGFVALHSLGSTLALLLFIWAYREAAGSALLFTPAGWAAPLVVALMPLAFLLIVARVTSKAGHPEAPNTPAGIFRITRYPGSLGLLLWALLHVQATGDGRRVVLFGTMAAIALFAMVKNDWVLRRSEAGRAYRTETSVLPFAAILAGRQRLALTEIGWGRLLGGLAAYAGMIAVHPLLFGIDPLYWL</sequence>
<keyword evidence="3 5" id="KW-1133">Transmembrane helix</keyword>
<gene>
    <name evidence="7" type="ORF">J2851_005482</name>
</gene>
<feature type="transmembrane region" description="Helical" evidence="5">
    <location>
        <begin position="192"/>
        <end position="215"/>
    </location>
</feature>
<evidence type="ECO:0000256" key="2">
    <source>
        <dbReference type="ARBA" id="ARBA00022692"/>
    </source>
</evidence>
<dbReference type="EMBL" id="JAGINP010000023">
    <property type="protein sequence ID" value="MBP2295671.1"/>
    <property type="molecule type" value="Genomic_DNA"/>
</dbReference>
<feature type="transmembrane region" description="Helical" evidence="5">
    <location>
        <begin position="135"/>
        <end position="151"/>
    </location>
</feature>
<feature type="transmembrane region" description="Helical" evidence="5">
    <location>
        <begin position="36"/>
        <end position="56"/>
    </location>
</feature>
<feature type="domain" description="NnrU" evidence="6">
    <location>
        <begin position="7"/>
        <end position="217"/>
    </location>
</feature>
<evidence type="ECO:0000259" key="6">
    <source>
        <dbReference type="Pfam" id="PF07298"/>
    </source>
</evidence>
<protein>
    <submittedName>
        <fullName evidence="7">Membrane protein</fullName>
    </submittedName>
</protein>
<dbReference type="Proteomes" id="UP000781958">
    <property type="component" value="Unassembled WGS sequence"/>
</dbReference>
<feature type="transmembrane region" description="Helical" evidence="5">
    <location>
        <begin position="68"/>
        <end position="89"/>
    </location>
</feature>
<dbReference type="RefSeq" id="WP_209770235.1">
    <property type="nucleotide sequence ID" value="NZ_JAGINP010000023.1"/>
</dbReference>
<organism evidence="7 8">
    <name type="scientific">Azospirillum rugosum</name>
    <dbReference type="NCBI Taxonomy" id="416170"/>
    <lineage>
        <taxon>Bacteria</taxon>
        <taxon>Pseudomonadati</taxon>
        <taxon>Pseudomonadota</taxon>
        <taxon>Alphaproteobacteria</taxon>
        <taxon>Rhodospirillales</taxon>
        <taxon>Azospirillaceae</taxon>
        <taxon>Azospirillum</taxon>
    </lineage>
</organism>
<evidence type="ECO:0000313" key="7">
    <source>
        <dbReference type="EMBL" id="MBP2295671.1"/>
    </source>
</evidence>